<dbReference type="PANTHER" id="PTHR43358">
    <property type="entry name" value="ALPHA/BETA-HYDROLASE"/>
    <property type="match status" value="1"/>
</dbReference>
<feature type="domain" description="Serine aminopeptidase S33" evidence="2">
    <location>
        <begin position="95"/>
        <end position="236"/>
    </location>
</feature>
<feature type="chain" id="PRO_5040474104" evidence="1">
    <location>
        <begin position="21"/>
        <end position="322"/>
    </location>
</feature>
<dbReference type="AlphaFoldDB" id="A0A9Q9CTP8"/>
<dbReference type="GO" id="GO:0016787">
    <property type="term" value="F:hydrolase activity"/>
    <property type="evidence" value="ECO:0007669"/>
    <property type="project" value="UniProtKB-KW"/>
</dbReference>
<keyword evidence="1" id="KW-0732">Signal</keyword>
<protein>
    <submittedName>
        <fullName evidence="3">Alpha/beta hydrolase</fullName>
    </submittedName>
</protein>
<dbReference type="InterPro" id="IPR022742">
    <property type="entry name" value="Hydrolase_4"/>
</dbReference>
<dbReference type="PANTHER" id="PTHR43358:SF5">
    <property type="entry name" value="EXPORTED PROTEIN"/>
    <property type="match status" value="1"/>
</dbReference>
<feature type="domain" description="Serine aminopeptidase S33" evidence="2">
    <location>
        <begin position="249"/>
        <end position="295"/>
    </location>
</feature>
<name>A0A9Q9CTP8_9FIRM</name>
<feature type="signal peptide" evidence="1">
    <location>
        <begin position="1"/>
        <end position="20"/>
    </location>
</feature>
<proteinExistence type="predicted"/>
<organism evidence="3 4">
    <name type="scientific">Turicibacter bilis</name>
    <dbReference type="NCBI Taxonomy" id="2735723"/>
    <lineage>
        <taxon>Bacteria</taxon>
        <taxon>Bacillati</taxon>
        <taxon>Bacillota</taxon>
        <taxon>Erysipelotrichia</taxon>
        <taxon>Erysipelotrichales</taxon>
        <taxon>Turicibacteraceae</taxon>
        <taxon>Turicibacter</taxon>
    </lineage>
</organism>
<dbReference type="Gene3D" id="3.40.50.1820">
    <property type="entry name" value="alpha/beta hydrolase"/>
    <property type="match status" value="1"/>
</dbReference>
<gene>
    <name evidence="3" type="ORF">J0J70_11930</name>
</gene>
<accession>A0A9Q9CTP8</accession>
<evidence type="ECO:0000259" key="2">
    <source>
        <dbReference type="Pfam" id="PF12146"/>
    </source>
</evidence>
<dbReference type="SUPFAM" id="SSF53474">
    <property type="entry name" value="alpha/beta-Hydrolases"/>
    <property type="match status" value="1"/>
</dbReference>
<dbReference type="InterPro" id="IPR029058">
    <property type="entry name" value="AB_hydrolase_fold"/>
</dbReference>
<keyword evidence="3" id="KW-0378">Hydrolase</keyword>
<evidence type="ECO:0000313" key="4">
    <source>
        <dbReference type="Proteomes" id="UP001058072"/>
    </source>
</evidence>
<dbReference type="InterPro" id="IPR052920">
    <property type="entry name" value="DNA-binding_regulatory"/>
</dbReference>
<dbReference type="Pfam" id="PF12146">
    <property type="entry name" value="Hydrolase_4"/>
    <property type="match status" value="2"/>
</dbReference>
<evidence type="ECO:0000256" key="1">
    <source>
        <dbReference type="SAM" id="SignalP"/>
    </source>
</evidence>
<reference evidence="3" key="1">
    <citation type="submission" date="2021-03" db="EMBL/GenBank/DDBJ databases">
        <title>Comparative Genomics and Metabolomics in the genus Turicibacter.</title>
        <authorList>
            <person name="Maki J."/>
            <person name="Looft T."/>
        </authorList>
    </citation>
    <scope>NUCLEOTIDE SEQUENCE</scope>
    <source>
        <strain evidence="3">ISU324</strain>
    </source>
</reference>
<dbReference type="Proteomes" id="UP001058072">
    <property type="component" value="Chromosome"/>
</dbReference>
<sequence length="322" mass="35840">MMKKKKVVIGSGIAATTTVAALGAATWIIGGMVYDGTVGKKPSVKAEDMEQFYSTREDKVLDTLANYEHETVFVKSEVNDYEVETLSIKANEETSDAMIVVHGIGSNYHEVLNVAFNYLENGYNVVVYHQRNTGLTGGDNYTFGLYERFDLEAVAQYTRSLYPDGIVGVHGFSMGAATSTMHTELNEEARNVDFYVLDAPYHTMESAVELGIIAEDIPFLPVSFAKWAGNVVLKLKEHLTYDDIQPVDAVKNISVPVLLIHGTDDKVTPPESSQYIYDAIPHENKKLWYIEGLGHCEADSLMEKEYFDGIYQFINAYVKPGK</sequence>
<dbReference type="EMBL" id="CP071250">
    <property type="protein sequence ID" value="UUF09743.1"/>
    <property type="molecule type" value="Genomic_DNA"/>
</dbReference>
<evidence type="ECO:0000313" key="3">
    <source>
        <dbReference type="EMBL" id="UUF09743.1"/>
    </source>
</evidence>